<keyword evidence="4" id="KW-1185">Reference proteome</keyword>
<sequence>MPTDPERADDTALPLPLEGIRVLDATHIVAGPFCSLILADMGAEVIKIERPRTGDLARGRGPFIGDADTGKISSRFLGVNRNKKSVTLDLRNATCKVAFENLVANSDVLLDNWGPGAFRRLGFGYDRLREINPRLIYAEITGYGDGDGDSAMSGWMDITGAPGGTPQAVGDNMGDSVPGVWAALGIVLALETRRQTGFGQHVDVAMYECMASHVISNMNAYQATGNTPGRTRQASLGPGLVFRAADGYVVMAGVRSPQRLAALWELVEHPELPQQDPRYLEQFPDADFVFDEVIPAIETWSSQRPKWEVAGRLTEIGFSMGVAQSIADLADCPQLEARDMYVETADTLGGTFRSLATPIQLTACRPSATGTPPTLGQHNSDILCTLGGLTPEQLAELEAEGAV</sequence>
<dbReference type="InterPro" id="IPR023606">
    <property type="entry name" value="CoA-Trfase_III_dom_1_sf"/>
</dbReference>
<dbReference type="GO" id="GO:0008410">
    <property type="term" value="F:CoA-transferase activity"/>
    <property type="evidence" value="ECO:0007669"/>
    <property type="project" value="TreeGrafter"/>
</dbReference>
<protein>
    <submittedName>
        <fullName evidence="3">Succinyl-CoA:mesaconate CoA-transferase</fullName>
    </submittedName>
</protein>
<dbReference type="SUPFAM" id="SSF89796">
    <property type="entry name" value="CoA-transferase family III (CaiB/BaiF)"/>
    <property type="match status" value="1"/>
</dbReference>
<dbReference type="PANTHER" id="PTHR48207:SF3">
    <property type="entry name" value="SUCCINATE--HYDROXYMETHYLGLUTARATE COA-TRANSFERASE"/>
    <property type="match status" value="1"/>
</dbReference>
<dbReference type="InterPro" id="IPR050483">
    <property type="entry name" value="CoA-transferase_III_domain"/>
</dbReference>
<dbReference type="Pfam" id="PF02515">
    <property type="entry name" value="CoA_transf_3"/>
    <property type="match status" value="1"/>
</dbReference>
<organism evidence="3 4">
    <name type="scientific">Geodia barretti</name>
    <name type="common">Barrett's horny sponge</name>
    <dbReference type="NCBI Taxonomy" id="519541"/>
    <lineage>
        <taxon>Eukaryota</taxon>
        <taxon>Metazoa</taxon>
        <taxon>Porifera</taxon>
        <taxon>Demospongiae</taxon>
        <taxon>Heteroscleromorpha</taxon>
        <taxon>Tetractinellida</taxon>
        <taxon>Astrophorina</taxon>
        <taxon>Geodiidae</taxon>
        <taxon>Geodia</taxon>
    </lineage>
</organism>
<reference evidence="3" key="1">
    <citation type="submission" date="2023-03" db="EMBL/GenBank/DDBJ databases">
        <authorList>
            <person name="Steffen K."/>
            <person name="Cardenas P."/>
        </authorList>
    </citation>
    <scope>NUCLEOTIDE SEQUENCE</scope>
</reference>
<name>A0AA35U1C1_GEOBA</name>
<evidence type="ECO:0000313" key="4">
    <source>
        <dbReference type="Proteomes" id="UP001174909"/>
    </source>
</evidence>
<dbReference type="Gene3D" id="3.40.50.10540">
    <property type="entry name" value="Crotonobetainyl-coa:carnitine coa-transferase, domain 1"/>
    <property type="match status" value="1"/>
</dbReference>
<dbReference type="EMBL" id="CASHTH010004402">
    <property type="protein sequence ID" value="CAI8056887.1"/>
    <property type="molecule type" value="Genomic_DNA"/>
</dbReference>
<accession>A0AA35U1C1</accession>
<dbReference type="PANTHER" id="PTHR48207">
    <property type="entry name" value="SUCCINATE--HYDROXYMETHYLGLUTARATE COA-TRANSFERASE"/>
    <property type="match status" value="1"/>
</dbReference>
<evidence type="ECO:0000256" key="1">
    <source>
        <dbReference type="ARBA" id="ARBA00008383"/>
    </source>
</evidence>
<evidence type="ECO:0000313" key="3">
    <source>
        <dbReference type="EMBL" id="CAI8056887.1"/>
    </source>
</evidence>
<evidence type="ECO:0000256" key="2">
    <source>
        <dbReference type="ARBA" id="ARBA00022679"/>
    </source>
</evidence>
<comment type="caution">
    <text evidence="3">The sequence shown here is derived from an EMBL/GenBank/DDBJ whole genome shotgun (WGS) entry which is preliminary data.</text>
</comment>
<keyword evidence="2" id="KW-0808">Transferase</keyword>
<proteinExistence type="inferred from homology"/>
<dbReference type="InterPro" id="IPR044855">
    <property type="entry name" value="CoA-Trfase_III_dom3_sf"/>
</dbReference>
<dbReference type="Gene3D" id="3.30.1540.10">
    <property type="entry name" value="formyl-coa transferase, domain 3"/>
    <property type="match status" value="1"/>
</dbReference>
<gene>
    <name evidence="3" type="ORF">GBAR_LOCUS30980</name>
</gene>
<comment type="similarity">
    <text evidence="1">Belongs to the CoA-transferase III family.</text>
</comment>
<dbReference type="InterPro" id="IPR003673">
    <property type="entry name" value="CoA-Trfase_fam_III"/>
</dbReference>
<dbReference type="Proteomes" id="UP001174909">
    <property type="component" value="Unassembled WGS sequence"/>
</dbReference>
<dbReference type="AlphaFoldDB" id="A0AA35U1C1"/>